<protein>
    <submittedName>
        <fullName evidence="4">IS110 family transposase</fullName>
    </submittedName>
</protein>
<organism evidence="4 5">
    <name type="scientific">Parageobacillus galactosidasius</name>
    <dbReference type="NCBI Taxonomy" id="883812"/>
    <lineage>
        <taxon>Bacteria</taxon>
        <taxon>Bacillati</taxon>
        <taxon>Bacillota</taxon>
        <taxon>Bacilli</taxon>
        <taxon>Bacillales</taxon>
        <taxon>Anoxybacillaceae</taxon>
        <taxon>Parageobacillus</taxon>
    </lineage>
</organism>
<keyword evidence="1" id="KW-0175">Coiled coil</keyword>
<dbReference type="Proteomes" id="UP000198394">
    <property type="component" value="Unassembled WGS sequence"/>
</dbReference>
<reference evidence="4 5" key="1">
    <citation type="submission" date="2017-04" db="EMBL/GenBank/DDBJ databases">
        <title>The genome sequence of Parageobacillus galactosidasius DSM 18751.</title>
        <authorList>
            <person name="Ramaloko W.T."/>
            <person name="Koen N."/>
            <person name="Polliack S."/>
            <person name="Aliyu H."/>
            <person name="Lebre P."/>
            <person name="Mohr T."/>
            <person name="Oswald F."/>
            <person name="Zwick M."/>
            <person name="Neumann A."/>
            <person name="Syldatk C."/>
            <person name="Cowan D."/>
            <person name="De Maayer P."/>
        </authorList>
    </citation>
    <scope>NUCLEOTIDE SEQUENCE [LARGE SCALE GENOMIC DNA]</scope>
    <source>
        <strain evidence="4 5">DSM 18751</strain>
    </source>
</reference>
<dbReference type="GO" id="GO:0003677">
    <property type="term" value="F:DNA binding"/>
    <property type="evidence" value="ECO:0007669"/>
    <property type="project" value="InterPro"/>
</dbReference>
<keyword evidence="5" id="KW-1185">Reference proteome</keyword>
<feature type="domain" description="Transposase IS110-like N-terminal" evidence="2">
    <location>
        <begin position="19"/>
        <end position="179"/>
    </location>
</feature>
<proteinExistence type="predicted"/>
<evidence type="ECO:0000313" key="4">
    <source>
        <dbReference type="EMBL" id="OXB91557.1"/>
    </source>
</evidence>
<evidence type="ECO:0000256" key="1">
    <source>
        <dbReference type="SAM" id="Coils"/>
    </source>
</evidence>
<name>A0A226QIS6_9BACL</name>
<dbReference type="PANTHER" id="PTHR33055">
    <property type="entry name" value="TRANSPOSASE FOR INSERTION SEQUENCE ELEMENT IS1111A"/>
    <property type="match status" value="1"/>
</dbReference>
<dbReference type="NCBIfam" id="NF033542">
    <property type="entry name" value="transpos_IS110"/>
    <property type="match status" value="1"/>
</dbReference>
<dbReference type="InterPro" id="IPR003346">
    <property type="entry name" value="Transposase_20"/>
</dbReference>
<dbReference type="EMBL" id="NDYL01000003">
    <property type="protein sequence ID" value="OXB91557.1"/>
    <property type="molecule type" value="Genomic_DNA"/>
</dbReference>
<dbReference type="InterPro" id="IPR047650">
    <property type="entry name" value="Transpos_IS110"/>
</dbReference>
<dbReference type="PANTHER" id="PTHR33055:SF13">
    <property type="entry name" value="TRANSPOSASE"/>
    <property type="match status" value="1"/>
</dbReference>
<evidence type="ECO:0000313" key="5">
    <source>
        <dbReference type="Proteomes" id="UP000198394"/>
    </source>
</evidence>
<feature type="coiled-coil region" evidence="1">
    <location>
        <begin position="255"/>
        <end position="289"/>
    </location>
</feature>
<dbReference type="GO" id="GO:0006313">
    <property type="term" value="P:DNA transposition"/>
    <property type="evidence" value="ECO:0007669"/>
    <property type="project" value="InterPro"/>
</dbReference>
<dbReference type="RefSeq" id="WP_089098366.1">
    <property type="nucleotide sequence ID" value="NZ_NDYL01000003.1"/>
</dbReference>
<dbReference type="AlphaFoldDB" id="A0A226QIS6"/>
<evidence type="ECO:0000259" key="3">
    <source>
        <dbReference type="Pfam" id="PF02371"/>
    </source>
</evidence>
<dbReference type="Pfam" id="PF02371">
    <property type="entry name" value="Transposase_20"/>
    <property type="match status" value="1"/>
</dbReference>
<gene>
    <name evidence="4" type="ORF">B9L23_19690</name>
</gene>
<sequence length="428" mass="49417">MNYNRNSKIRQITEHTLIIGVDIAKHKHVARAQDYRGFDLSKAVIVENSRTGFQTFLNWVHTLMNQHEKRDVIVGMEPTGHYWLNFAYFLQSHDIRCVTVNPMHVKRSKELDDNSPTKNDVKDAKVIAQLVKDGRYSIPILPEGIYAELREGMKLHDMVTQDLYAVQAQVHNWLDRYFPEFLTVFKDWTGKAALQILKMGCLPKEIAKIPSERLLWEVKKVANRAVGMKRIEQLKEVAKASIGLQTGTQMAKEELRYLLEKYEYLTHRLNELEKQLSEMVQTIPGAKEMCEIKGIGEMTVVGFFAEVGDINQYQHPRQIIKLAGLNLKKNESGQHRGKTTISKRGRKRLRALLFRVVMPLSAKNQAFKALHEYYRTRPNNPLTGKQSLVALCSKLIRILFVIGRRQISFSEEKMIQDIPHLKTLQEVA</sequence>
<dbReference type="InterPro" id="IPR002525">
    <property type="entry name" value="Transp_IS110-like_N"/>
</dbReference>
<feature type="domain" description="Transposase IS116/IS110/IS902 C-terminal" evidence="3">
    <location>
        <begin position="289"/>
        <end position="371"/>
    </location>
</feature>
<comment type="caution">
    <text evidence="4">The sequence shown here is derived from an EMBL/GenBank/DDBJ whole genome shotgun (WGS) entry which is preliminary data.</text>
</comment>
<accession>A0A226QIS6</accession>
<dbReference type="Pfam" id="PF01548">
    <property type="entry name" value="DEDD_Tnp_IS110"/>
    <property type="match status" value="1"/>
</dbReference>
<evidence type="ECO:0000259" key="2">
    <source>
        <dbReference type="Pfam" id="PF01548"/>
    </source>
</evidence>
<dbReference type="GO" id="GO:0004803">
    <property type="term" value="F:transposase activity"/>
    <property type="evidence" value="ECO:0007669"/>
    <property type="project" value="InterPro"/>
</dbReference>